<feature type="domain" description="UNC-45/Cro1/She4 central" evidence="7">
    <location>
        <begin position="397"/>
        <end position="539"/>
    </location>
</feature>
<protein>
    <recommendedName>
        <fullName evidence="7">UNC-45/Cro1/She4 central domain-containing protein</fullName>
    </recommendedName>
</protein>
<dbReference type="SMART" id="SM00028">
    <property type="entry name" value="TPR"/>
    <property type="match status" value="3"/>
</dbReference>
<dbReference type="InterPro" id="IPR024660">
    <property type="entry name" value="UCS_central_dom"/>
</dbReference>
<dbReference type="AlphaFoldDB" id="A0A0X3P5B6"/>
<dbReference type="GO" id="GO:0051879">
    <property type="term" value="F:Hsp90 protein binding"/>
    <property type="evidence" value="ECO:0007669"/>
    <property type="project" value="TreeGrafter"/>
</dbReference>
<dbReference type="Gene3D" id="1.25.40.10">
    <property type="entry name" value="Tetratricopeptide repeat domain"/>
    <property type="match status" value="1"/>
</dbReference>
<gene>
    <name evidence="8" type="ORF">TR87028</name>
</gene>
<evidence type="ECO:0000256" key="3">
    <source>
        <dbReference type="ARBA" id="ARBA00022490"/>
    </source>
</evidence>
<dbReference type="InterPro" id="IPR011990">
    <property type="entry name" value="TPR-like_helical_dom_sf"/>
</dbReference>
<dbReference type="SUPFAM" id="SSF48452">
    <property type="entry name" value="TPR-like"/>
    <property type="match status" value="1"/>
</dbReference>
<proteinExistence type="predicted"/>
<dbReference type="GO" id="GO:0030154">
    <property type="term" value="P:cell differentiation"/>
    <property type="evidence" value="ECO:0007669"/>
    <property type="project" value="UniProtKB-KW"/>
</dbReference>
<dbReference type="InterPro" id="IPR019734">
    <property type="entry name" value="TPR_rpt"/>
</dbReference>
<keyword evidence="2" id="KW-0217">Developmental protein</keyword>
<evidence type="ECO:0000259" key="7">
    <source>
        <dbReference type="Pfam" id="PF11701"/>
    </source>
</evidence>
<dbReference type="GO" id="GO:0048471">
    <property type="term" value="C:perinuclear region of cytoplasm"/>
    <property type="evidence" value="ECO:0007669"/>
    <property type="project" value="UniProtKB-SubCell"/>
</dbReference>
<comment type="subcellular location">
    <subcellularLocation>
        <location evidence="1">Cytoplasm</location>
        <location evidence="1">Perinuclear region</location>
    </subcellularLocation>
</comment>
<keyword evidence="4" id="KW-0517">Myogenesis</keyword>
<dbReference type="GO" id="GO:0007517">
    <property type="term" value="P:muscle organ development"/>
    <property type="evidence" value="ECO:0007669"/>
    <property type="project" value="UniProtKB-KW"/>
</dbReference>
<dbReference type="Gene3D" id="1.25.10.10">
    <property type="entry name" value="Leucine-rich Repeat Variant"/>
    <property type="match status" value="2"/>
</dbReference>
<dbReference type="PANTHER" id="PTHR45994:SF1">
    <property type="entry name" value="FI21225P1"/>
    <property type="match status" value="1"/>
</dbReference>
<evidence type="ECO:0000256" key="4">
    <source>
        <dbReference type="ARBA" id="ARBA00022541"/>
    </source>
</evidence>
<evidence type="ECO:0000256" key="2">
    <source>
        <dbReference type="ARBA" id="ARBA00022473"/>
    </source>
</evidence>
<dbReference type="Pfam" id="PF11701">
    <property type="entry name" value="UNC45-central"/>
    <property type="match status" value="1"/>
</dbReference>
<organism evidence="8">
    <name type="scientific">Schistocephalus solidus</name>
    <name type="common">Tapeworm</name>
    <dbReference type="NCBI Taxonomy" id="70667"/>
    <lineage>
        <taxon>Eukaryota</taxon>
        <taxon>Metazoa</taxon>
        <taxon>Spiralia</taxon>
        <taxon>Lophotrochozoa</taxon>
        <taxon>Platyhelminthes</taxon>
        <taxon>Cestoda</taxon>
        <taxon>Eucestoda</taxon>
        <taxon>Diphyllobothriidea</taxon>
        <taxon>Diphyllobothriidae</taxon>
        <taxon>Schistocephalus</taxon>
    </lineage>
</organism>
<dbReference type="InterPro" id="IPR011989">
    <property type="entry name" value="ARM-like"/>
</dbReference>
<dbReference type="EMBL" id="GEEE01016110">
    <property type="protein sequence ID" value="JAP47115.1"/>
    <property type="molecule type" value="Transcribed_RNA"/>
</dbReference>
<keyword evidence="3" id="KW-0963">Cytoplasm</keyword>
<keyword evidence="5" id="KW-0221">Differentiation</keyword>
<reference evidence="8" key="1">
    <citation type="submission" date="2016-01" db="EMBL/GenBank/DDBJ databases">
        <title>Reference transcriptome for the parasite Schistocephalus solidus: insights into the molecular evolution of parasitism.</title>
        <authorList>
            <person name="Hebert F.O."/>
            <person name="Grambauer S."/>
            <person name="Barber I."/>
            <person name="Landry C.R."/>
            <person name="Aubin-Horth N."/>
        </authorList>
    </citation>
    <scope>NUCLEOTIDE SEQUENCE</scope>
</reference>
<dbReference type="InterPro" id="IPR016024">
    <property type="entry name" value="ARM-type_fold"/>
</dbReference>
<evidence type="ECO:0000256" key="6">
    <source>
        <dbReference type="ARBA" id="ARBA00023186"/>
    </source>
</evidence>
<dbReference type="SUPFAM" id="SSF48371">
    <property type="entry name" value="ARM repeat"/>
    <property type="match status" value="3"/>
</dbReference>
<evidence type="ECO:0000256" key="1">
    <source>
        <dbReference type="ARBA" id="ARBA00004556"/>
    </source>
</evidence>
<evidence type="ECO:0000256" key="5">
    <source>
        <dbReference type="ARBA" id="ARBA00022782"/>
    </source>
</evidence>
<name>A0A0X3P5B6_SCHSO</name>
<accession>A0A0X3P5B6</accession>
<evidence type="ECO:0000313" key="8">
    <source>
        <dbReference type="EMBL" id="JAP47115.1"/>
    </source>
</evidence>
<dbReference type="PANTHER" id="PTHR45994">
    <property type="entry name" value="FI21225P1"/>
    <property type="match status" value="1"/>
</dbReference>
<sequence>MIGAEQLKTEANQLFSKGEYKKALKLYEKCLAFPDTPKDFREIVYRNQAQCYLNLGDNASALEAANCALQICPSDTKALYRRCLAYENMNNLRDALVDVKRLLHMDHKNKTIQALAYRLETSVLSTKEETNSLGGKISSMLNVITQEDPPLNVLSQAINNLVSLVHEMGSMAAERIWSHPSMPALFKLCLSPRQDVVNQTLQLFAALIEHNDSYALQLLQTLTPQYFIGRAFSPEETVSLSMCKFLRRLLEGLTQVKKYQKARESAVKANAKDTSKPQSLIPRNVYPPYKIDQKVKAPVEEMLRQIIRALNSYRLEAAPRDTLLELLTWIVPWETGIDWSKQFIAQEGAIERLLEIAAASCSSLIEKRPCVRATSPTASETAATDTLPELSRGGILKTSANTRLTVACLLSRLYEDLVSDTQRQDFSQQCAHFVLELLTDNLIESKVEAAAVIGTLFCGPFEVGSMLLSREGILEGLLLLTQAENIAYQTVALDTIILATNKKDKCVAIIDQAVPILRNLYKSGHDAIKVRALVGLCKLGALGGADASAQSLAEGSTAVLTKACRRLLLKKPTTAADSSTTMVSAKKQDAKNGGAVDFARVGPLDEANSIRWAVDGLAFLSLNAEVKEVIVHDELLVAAIFKVAEMGLLDAAFPLVSLLANLTNSFEEKEISPEMLELAKYAKQHVPQKHELDALNVVTTRRQLLLDLGLPSCLYNLTTKLATGTAAAQPGIRALISRVYLSVAECVEKRGLLVSAGAGKALLNLALEKNTEDGQLAAAQALAKLTITSDPRITFAGQRSLEVIRPILKLLRIDCTALQNYEGLLALTNLASLDEAHRSRILSEKGLALVEHYMFEEHEQLRCAATECFANLALHHATVVGCGGTLPLEEYALMGKKIVTASGSERVKLLMLFCLNSDDIFLLRAASGALAAMSYDPGIIKKITEVSSWFEILQAIAAHPAPAIQHRGAHLLSNMIEHGERSLAEHFARTSMLEVLMALSQQPSISDGDNLPPEAVILSRGRDMKAVHKEAQADRERTREAASRALNKLAEFGFIQPLPH</sequence>
<keyword evidence="6" id="KW-0143">Chaperone</keyword>